<evidence type="ECO:0000256" key="1">
    <source>
        <dbReference type="ARBA" id="ARBA00004127"/>
    </source>
</evidence>
<gene>
    <name evidence="9" type="ORF">LJ725_11880</name>
</gene>
<organism evidence="9 10">
    <name type="scientific">Reyranella aquatilis</name>
    <dbReference type="NCBI Taxonomy" id="2035356"/>
    <lineage>
        <taxon>Bacteria</taxon>
        <taxon>Pseudomonadati</taxon>
        <taxon>Pseudomonadota</taxon>
        <taxon>Alphaproteobacteria</taxon>
        <taxon>Hyphomicrobiales</taxon>
        <taxon>Reyranellaceae</taxon>
        <taxon>Reyranella</taxon>
    </lineage>
</organism>
<evidence type="ECO:0000256" key="5">
    <source>
        <dbReference type="ARBA" id="ARBA00023098"/>
    </source>
</evidence>
<dbReference type="Pfam" id="PF04116">
    <property type="entry name" value="FA_hydroxylase"/>
    <property type="match status" value="1"/>
</dbReference>
<feature type="transmembrane region" description="Helical" evidence="7">
    <location>
        <begin position="47"/>
        <end position="68"/>
    </location>
</feature>
<dbReference type="PANTHER" id="PTHR21624">
    <property type="entry name" value="STEROL DESATURASE-RELATED PROTEIN"/>
    <property type="match status" value="1"/>
</dbReference>
<feature type="domain" description="Fatty acid hydroxylase" evidence="8">
    <location>
        <begin position="111"/>
        <end position="243"/>
    </location>
</feature>
<evidence type="ECO:0000256" key="2">
    <source>
        <dbReference type="ARBA" id="ARBA00022692"/>
    </source>
</evidence>
<comment type="subcellular location">
    <subcellularLocation>
        <location evidence="1">Endomembrane system</location>
        <topology evidence="1">Multi-pass membrane protein</topology>
    </subcellularLocation>
</comment>
<dbReference type="InterPro" id="IPR051689">
    <property type="entry name" value="Sterol_desaturase/TMEM195"/>
</dbReference>
<evidence type="ECO:0000256" key="7">
    <source>
        <dbReference type="SAM" id="Phobius"/>
    </source>
</evidence>
<comment type="caution">
    <text evidence="9">The sequence shown here is derived from an EMBL/GenBank/DDBJ whole genome shotgun (WGS) entry which is preliminary data.</text>
</comment>
<keyword evidence="3 7" id="KW-1133">Transmembrane helix</keyword>
<name>A0ABS8KUA4_9HYPH</name>
<feature type="transmembrane region" description="Helical" evidence="7">
    <location>
        <begin position="12"/>
        <end position="35"/>
    </location>
</feature>
<evidence type="ECO:0000256" key="4">
    <source>
        <dbReference type="ARBA" id="ARBA00023002"/>
    </source>
</evidence>
<keyword evidence="10" id="KW-1185">Reference proteome</keyword>
<dbReference type="PANTHER" id="PTHR21624:SF1">
    <property type="entry name" value="ALKYLGLYCEROL MONOOXYGENASE"/>
    <property type="match status" value="1"/>
</dbReference>
<reference evidence="9 10" key="1">
    <citation type="submission" date="2021-11" db="EMBL/GenBank/DDBJ databases">
        <authorList>
            <person name="Lee D.-H."/>
            <person name="Kim S.-B."/>
        </authorList>
    </citation>
    <scope>NUCLEOTIDE SEQUENCE [LARGE SCALE GENOMIC DNA]</scope>
    <source>
        <strain evidence="9 10">KCTC 52223</strain>
    </source>
</reference>
<dbReference type="InterPro" id="IPR006694">
    <property type="entry name" value="Fatty_acid_hydroxylase"/>
</dbReference>
<keyword evidence="5" id="KW-0443">Lipid metabolism</keyword>
<keyword evidence="6 7" id="KW-0472">Membrane</keyword>
<dbReference type="RefSeq" id="WP_230550860.1">
    <property type="nucleotide sequence ID" value="NZ_JAJISD010000004.1"/>
</dbReference>
<accession>A0ABS8KUA4</accession>
<evidence type="ECO:0000256" key="6">
    <source>
        <dbReference type="ARBA" id="ARBA00023136"/>
    </source>
</evidence>
<evidence type="ECO:0000313" key="10">
    <source>
        <dbReference type="Proteomes" id="UP001198862"/>
    </source>
</evidence>
<evidence type="ECO:0000313" key="9">
    <source>
        <dbReference type="EMBL" id="MCC8429668.1"/>
    </source>
</evidence>
<sequence length="277" mass="31443">MLAFLADAYSVAYGLVNSLLIRLMYPAGACFLYLLPELLLPRTRNSLQSYLRATTFLVVAIAINTVVLKAMEGSTGFLDVKPLAFLDLRPLTESDSLPLRIAGWLIAALGIAMVGNVFYYWMHRAQHRFGWMWRFHKVHHSITEMSATASYHHVAEDLFQFAAVTMPLSVLLGVASGPVPWLVIVLANTHSYFIHTSARLNIGPLRYLICDNRFHRIHHSREAHHINHNFGTSTPLWDILFGTAYFPRDGEWPAVGLDDTPEPRTVRDFLLMPFRRP</sequence>
<evidence type="ECO:0000259" key="8">
    <source>
        <dbReference type="Pfam" id="PF04116"/>
    </source>
</evidence>
<evidence type="ECO:0000256" key="3">
    <source>
        <dbReference type="ARBA" id="ARBA00022989"/>
    </source>
</evidence>
<keyword evidence="2 7" id="KW-0812">Transmembrane</keyword>
<protein>
    <submittedName>
        <fullName evidence="9">Sterol desaturase family protein</fullName>
    </submittedName>
</protein>
<dbReference type="EMBL" id="JAJISD010000004">
    <property type="protein sequence ID" value="MCC8429668.1"/>
    <property type="molecule type" value="Genomic_DNA"/>
</dbReference>
<feature type="transmembrane region" description="Helical" evidence="7">
    <location>
        <begin position="101"/>
        <end position="122"/>
    </location>
</feature>
<keyword evidence="4" id="KW-0560">Oxidoreductase</keyword>
<proteinExistence type="predicted"/>
<dbReference type="Proteomes" id="UP001198862">
    <property type="component" value="Unassembled WGS sequence"/>
</dbReference>